<dbReference type="Proteomes" id="UP000466848">
    <property type="component" value="Chromosome"/>
</dbReference>
<evidence type="ECO:0000313" key="2">
    <source>
        <dbReference type="EMBL" id="QIB69739.1"/>
    </source>
</evidence>
<dbReference type="RefSeq" id="WP_163066979.1">
    <property type="nucleotide sequence ID" value="NZ_CP048649.1"/>
</dbReference>
<organism evidence="2 3">
    <name type="scientific">Aminipila butyrica</name>
    <dbReference type="NCBI Taxonomy" id="433296"/>
    <lineage>
        <taxon>Bacteria</taxon>
        <taxon>Bacillati</taxon>
        <taxon>Bacillota</taxon>
        <taxon>Clostridia</taxon>
        <taxon>Peptostreptococcales</taxon>
        <taxon>Anaerovoracaceae</taxon>
        <taxon>Aminipila</taxon>
    </lineage>
</organism>
<protein>
    <recommendedName>
        <fullName evidence="1">DUF6774 domain-containing protein</fullName>
    </recommendedName>
</protein>
<dbReference type="InterPro" id="IPR046665">
    <property type="entry name" value="DUF6774"/>
</dbReference>
<gene>
    <name evidence="2" type="ORF">Ami103574_10580</name>
</gene>
<dbReference type="EMBL" id="CP048649">
    <property type="protein sequence ID" value="QIB69739.1"/>
    <property type="molecule type" value="Genomic_DNA"/>
</dbReference>
<dbReference type="Pfam" id="PF20564">
    <property type="entry name" value="DUF6774"/>
    <property type="match status" value="1"/>
</dbReference>
<sequence>MTSCQVTVFITAVANIIAEDKSADELGLLAAMLTQLGDTLATIAVIKEASESPPDSEADLAC</sequence>
<proteinExistence type="predicted"/>
<reference evidence="2 3" key="1">
    <citation type="submission" date="2020-02" db="EMBL/GenBank/DDBJ databases">
        <authorList>
            <person name="Kim Y.B."/>
            <person name="Roh S.W."/>
        </authorList>
    </citation>
    <scope>NUCLEOTIDE SEQUENCE [LARGE SCALE GENOMIC DNA]</scope>
    <source>
        <strain evidence="2 3">DSM 103574</strain>
    </source>
</reference>
<dbReference type="KEGG" id="abut:Ami103574_10580"/>
<evidence type="ECO:0000313" key="3">
    <source>
        <dbReference type="Proteomes" id="UP000466848"/>
    </source>
</evidence>
<accession>A0A858BX36</accession>
<dbReference type="AlphaFoldDB" id="A0A858BX36"/>
<evidence type="ECO:0000259" key="1">
    <source>
        <dbReference type="Pfam" id="PF20564"/>
    </source>
</evidence>
<feature type="domain" description="DUF6774" evidence="1">
    <location>
        <begin position="23"/>
        <end position="48"/>
    </location>
</feature>
<name>A0A858BX36_9FIRM</name>
<keyword evidence="3" id="KW-1185">Reference proteome</keyword>